<keyword evidence="1" id="KW-0812">Transmembrane</keyword>
<evidence type="ECO:0000313" key="3">
    <source>
        <dbReference type="Proteomes" id="UP001232245"/>
    </source>
</evidence>
<keyword evidence="1" id="KW-0472">Membrane</keyword>
<comment type="caution">
    <text evidence="2">The sequence shown here is derived from an EMBL/GenBank/DDBJ whole genome shotgun (WGS) entry which is preliminary data.</text>
</comment>
<reference evidence="2 3" key="1">
    <citation type="submission" date="2023-07" db="EMBL/GenBank/DDBJ databases">
        <title>Genomic Encyclopedia of Type Strains, Phase IV (KMG-IV): sequencing the most valuable type-strain genomes for metagenomic binning, comparative biology and taxonomic classification.</title>
        <authorList>
            <person name="Goeker M."/>
        </authorList>
    </citation>
    <scope>NUCLEOTIDE SEQUENCE [LARGE SCALE GENOMIC DNA]</scope>
    <source>
        <strain evidence="2 3">DSM 17723</strain>
    </source>
</reference>
<sequence length="43" mass="4746">MANWVTPEEMARKKEMKKKILTFSLPFIAIILGALVTVAANGL</sequence>
<dbReference type="EMBL" id="JAUSTZ010000006">
    <property type="protein sequence ID" value="MDQ0226801.1"/>
    <property type="molecule type" value="Genomic_DNA"/>
</dbReference>
<keyword evidence="3" id="KW-1185">Reference proteome</keyword>
<keyword evidence="1" id="KW-1133">Transmembrane helix</keyword>
<proteinExistence type="predicted"/>
<evidence type="ECO:0000256" key="1">
    <source>
        <dbReference type="SAM" id="Phobius"/>
    </source>
</evidence>
<gene>
    <name evidence="2" type="ORF">J2S02_003146</name>
</gene>
<dbReference type="Proteomes" id="UP001232245">
    <property type="component" value="Unassembled WGS sequence"/>
</dbReference>
<dbReference type="RefSeq" id="WP_267905729.1">
    <property type="nucleotide sequence ID" value="NZ_CADEPK010000404.1"/>
</dbReference>
<accession>A0ABT9Z3G5</accession>
<name>A0ABT9Z3G5_9BACI</name>
<protein>
    <submittedName>
        <fullName evidence="2">Uncharacterized protein</fullName>
    </submittedName>
</protein>
<organism evidence="2 3">
    <name type="scientific">Metabacillus niabensis</name>
    <dbReference type="NCBI Taxonomy" id="324854"/>
    <lineage>
        <taxon>Bacteria</taxon>
        <taxon>Bacillati</taxon>
        <taxon>Bacillota</taxon>
        <taxon>Bacilli</taxon>
        <taxon>Bacillales</taxon>
        <taxon>Bacillaceae</taxon>
        <taxon>Metabacillus</taxon>
    </lineage>
</organism>
<feature type="transmembrane region" description="Helical" evidence="1">
    <location>
        <begin position="20"/>
        <end position="40"/>
    </location>
</feature>
<evidence type="ECO:0000313" key="2">
    <source>
        <dbReference type="EMBL" id="MDQ0226801.1"/>
    </source>
</evidence>